<accession>A0AAV5LSA7</accession>
<feature type="compositionally biased region" description="Gly residues" evidence="1">
    <location>
        <begin position="165"/>
        <end position="176"/>
    </location>
</feature>
<gene>
    <name evidence="2" type="ORF">SLEP1_g47739</name>
</gene>
<feature type="region of interest" description="Disordered" evidence="1">
    <location>
        <begin position="1"/>
        <end position="22"/>
    </location>
</feature>
<feature type="region of interest" description="Disordered" evidence="1">
    <location>
        <begin position="153"/>
        <end position="218"/>
    </location>
</feature>
<dbReference type="EMBL" id="BPVZ01000138">
    <property type="protein sequence ID" value="GKV40063.1"/>
    <property type="molecule type" value="Genomic_DNA"/>
</dbReference>
<name>A0AAV5LSA7_9ROSI</name>
<dbReference type="AlphaFoldDB" id="A0AAV5LSA7"/>
<comment type="caution">
    <text evidence="2">The sequence shown here is derived from an EMBL/GenBank/DDBJ whole genome shotgun (WGS) entry which is preliminary data.</text>
</comment>
<evidence type="ECO:0000256" key="1">
    <source>
        <dbReference type="SAM" id="MobiDB-lite"/>
    </source>
</evidence>
<reference evidence="2 3" key="1">
    <citation type="journal article" date="2021" name="Commun. Biol.">
        <title>The genome of Shorea leprosula (Dipterocarpaceae) highlights the ecological relevance of drought in aseasonal tropical rainforests.</title>
        <authorList>
            <person name="Ng K.K.S."/>
            <person name="Kobayashi M.J."/>
            <person name="Fawcett J.A."/>
            <person name="Hatakeyama M."/>
            <person name="Paape T."/>
            <person name="Ng C.H."/>
            <person name="Ang C.C."/>
            <person name="Tnah L.H."/>
            <person name="Lee C.T."/>
            <person name="Nishiyama T."/>
            <person name="Sese J."/>
            <person name="O'Brien M.J."/>
            <person name="Copetti D."/>
            <person name="Mohd Noor M.I."/>
            <person name="Ong R.C."/>
            <person name="Putra M."/>
            <person name="Sireger I.Z."/>
            <person name="Indrioko S."/>
            <person name="Kosugi Y."/>
            <person name="Izuno A."/>
            <person name="Isagi Y."/>
            <person name="Lee S.L."/>
            <person name="Shimizu K.K."/>
        </authorList>
    </citation>
    <scope>NUCLEOTIDE SEQUENCE [LARGE SCALE GENOMIC DNA]</scope>
    <source>
        <strain evidence="2">214</strain>
    </source>
</reference>
<feature type="compositionally biased region" description="Basic and acidic residues" evidence="1">
    <location>
        <begin position="182"/>
        <end position="199"/>
    </location>
</feature>
<dbReference type="Proteomes" id="UP001054252">
    <property type="component" value="Unassembled WGS sequence"/>
</dbReference>
<organism evidence="2 3">
    <name type="scientific">Rubroshorea leprosula</name>
    <dbReference type="NCBI Taxonomy" id="152421"/>
    <lineage>
        <taxon>Eukaryota</taxon>
        <taxon>Viridiplantae</taxon>
        <taxon>Streptophyta</taxon>
        <taxon>Embryophyta</taxon>
        <taxon>Tracheophyta</taxon>
        <taxon>Spermatophyta</taxon>
        <taxon>Magnoliopsida</taxon>
        <taxon>eudicotyledons</taxon>
        <taxon>Gunneridae</taxon>
        <taxon>Pentapetalae</taxon>
        <taxon>rosids</taxon>
        <taxon>malvids</taxon>
        <taxon>Malvales</taxon>
        <taxon>Dipterocarpaceae</taxon>
        <taxon>Rubroshorea</taxon>
    </lineage>
</organism>
<sequence length="230" mass="24809">MASLQCYESSKKYTSEGYNGGSMGQKVPGKGNWAFKADKHESSYQMGFANEMGRTNGYGSGLTHGSHMNNGMGGLQHCGGGKLRVHGTAQAHDFGYGPTHRFGDEMGQVQFYGPGPIQGNHFNNGVGPIQGYGPGKPTGYKVTETKTHEFTKIETHSSNSNQGNCYGGTHGSGFGRHGPRHNKGDHPRRGILRRIKDGISGHNSCSDSDSDSDSECEMYEKKKVWVSKGL</sequence>
<evidence type="ECO:0008006" key="4">
    <source>
        <dbReference type="Google" id="ProtNLM"/>
    </source>
</evidence>
<proteinExistence type="predicted"/>
<feature type="compositionally biased region" description="Acidic residues" evidence="1">
    <location>
        <begin position="208"/>
        <end position="217"/>
    </location>
</feature>
<evidence type="ECO:0000313" key="3">
    <source>
        <dbReference type="Proteomes" id="UP001054252"/>
    </source>
</evidence>
<evidence type="ECO:0000313" key="2">
    <source>
        <dbReference type="EMBL" id="GKV40063.1"/>
    </source>
</evidence>
<protein>
    <recommendedName>
        <fullName evidence="4">Keratin, type I cytoskeletal 9-like</fullName>
    </recommendedName>
</protein>
<keyword evidence="3" id="KW-1185">Reference proteome</keyword>